<name>G8BVA2_TETPH</name>
<organism evidence="2 3">
    <name type="scientific">Tetrapisispora phaffii (strain ATCC 24235 / CBS 4417 / NBRC 1672 / NRRL Y-8282 / UCD 70-5)</name>
    <name type="common">Yeast</name>
    <name type="synonym">Fabospora phaffii</name>
    <dbReference type="NCBI Taxonomy" id="1071381"/>
    <lineage>
        <taxon>Eukaryota</taxon>
        <taxon>Fungi</taxon>
        <taxon>Dikarya</taxon>
        <taxon>Ascomycota</taxon>
        <taxon>Saccharomycotina</taxon>
        <taxon>Saccharomycetes</taxon>
        <taxon>Saccharomycetales</taxon>
        <taxon>Saccharomycetaceae</taxon>
        <taxon>Tetrapisispora</taxon>
    </lineage>
</organism>
<dbReference type="HOGENOM" id="CLU_301911_0_0_1"/>
<proteinExistence type="predicted"/>
<reference evidence="2 3" key="1">
    <citation type="journal article" date="2011" name="Proc. Natl. Acad. Sci. U.S.A.">
        <title>Evolutionary erosion of yeast sex chromosomes by mating-type switching accidents.</title>
        <authorList>
            <person name="Gordon J.L."/>
            <person name="Armisen D."/>
            <person name="Proux-Wera E."/>
            <person name="Oheigeartaigh S.S."/>
            <person name="Byrne K.P."/>
            <person name="Wolfe K.H."/>
        </authorList>
    </citation>
    <scope>NUCLEOTIDE SEQUENCE [LARGE SCALE GENOMIC DNA]</scope>
    <source>
        <strain evidence="3">ATCC 24235 / CBS 4417 / NBRC 1672 / NRRL Y-8282 / UCD 70-5</strain>
    </source>
</reference>
<dbReference type="RefSeq" id="XP_003686118.1">
    <property type="nucleotide sequence ID" value="XM_003686070.1"/>
</dbReference>
<gene>
    <name evidence="2" type="primary">TPHA0F02020</name>
    <name evidence="2" type="ordered locus">TPHA_0F02020</name>
</gene>
<dbReference type="OMA" id="LVRFPIY"/>
<sequence length="989" mass="112350">MTMLQNLRKNLNTSKKDKTQLCGKFEGINTTHGDHGHALNNKNGTTLYRDIYFDEIDLGSMRAMPNKFDSSGTVSGSTSIMNLSLTTSNGSNGTNNNIRTVGGNSNKEANYIFGEKLTKCITDDESDHQNYDLSKRKYFTDIPALENLEFYNHKEKGKRNHRANDNQNLFDNHHSFIQDITNDKQTELLRYLEPCKGVYPPSYDEVNANKLVRFPIYEHTLPCSASDMPPTYEATIDKLTIASVKFEWTSPFDKIKNPIWKNFIVELNSTQLNFYELDKTLTLDISNYTNNLPEHDENPNNNLTQGSSSISSASSTSSSSSKHGYFKFGNIFNTTPKSTYVFNKRDRDRIVDTVSKHKPRYLNYKNLFKSYSLQFGKLGLPVDYPHMLNGLRLRLEGEQCLLNFPTTDDVILWIMYLEVGISISLDLDLRQPPNYRIVPRRSRYENIHTDNLSGNLGINENASINSLMTTSLGDATNNYNGTNRTFRSNSVSTTSSVVSYGESVRSQNGRRFSNASISTETSNLLAPTISHNINLRNSSIGGLPINYANVPSNISNNTIHRDMLSLEKTVSNNKGRNCLLKDSANTGSCYNSLTGRTSEDHNNNKNHNIGGKLKALFKATDEHLPGEHNGNSKPSYPDNNLHVILTDYSNNETGLAQRTFNQNKIPPIRPHVRRYSNTIDPIHNDIHTVSEFGLMSPLHEMSTNSSHASRLRAEPLSISEDFYDINEINMLSRETTNNSDFTQGLYYTTTNPDNASLWRSRSHSIAGQEQHKASLSQSTIEHQRGFSDNNHLKCPTNAINPNNPNNYTNSSLVSHDTRHTELANFNNESSLSEQNSVYSASEFSDKFIRTRSHSISSTLSYLHNTEDYDDPSDMDKKWKPKGIYISRRKFIRDTLRCIKPLTDETRWVGKAVCRCTDKPRNQYKLQEIQYGEVKSNNLFQTESNVVSKQHNEENEYDNNYRIKNHFLKLLIVGKNNFKTNVSAVYKMNT</sequence>
<dbReference type="InterPro" id="IPR011993">
    <property type="entry name" value="PH-like_dom_sf"/>
</dbReference>
<dbReference type="KEGG" id="tpf:TPHA_0F02020"/>
<evidence type="ECO:0000313" key="2">
    <source>
        <dbReference type="EMBL" id="CCE63684.1"/>
    </source>
</evidence>
<dbReference type="Gene3D" id="2.30.29.30">
    <property type="entry name" value="Pleckstrin-homology domain (PH domain)/Phosphotyrosine-binding domain (PTB)"/>
    <property type="match status" value="1"/>
</dbReference>
<dbReference type="PANTHER" id="PTHR37283">
    <property type="entry name" value="PH DOMAIN-CONTAINING PROTEIN YHR131C"/>
    <property type="match status" value="1"/>
</dbReference>
<feature type="compositionally biased region" description="Low complexity" evidence="1">
    <location>
        <begin position="307"/>
        <end position="320"/>
    </location>
</feature>
<keyword evidence="3" id="KW-1185">Reference proteome</keyword>
<dbReference type="Proteomes" id="UP000005666">
    <property type="component" value="Chromosome 6"/>
</dbReference>
<dbReference type="GeneID" id="11535657"/>
<dbReference type="eggNOG" id="ENOG502SJ5K">
    <property type="taxonomic scope" value="Eukaryota"/>
</dbReference>
<evidence type="ECO:0000256" key="1">
    <source>
        <dbReference type="SAM" id="MobiDB-lite"/>
    </source>
</evidence>
<dbReference type="PANTHER" id="PTHR37283:SF1">
    <property type="entry name" value="PH DOMAIN-CONTAINING PROTEIN YHR131C"/>
    <property type="match status" value="1"/>
</dbReference>
<dbReference type="STRING" id="1071381.G8BVA2"/>
<dbReference type="AlphaFoldDB" id="G8BVA2"/>
<evidence type="ECO:0000313" key="3">
    <source>
        <dbReference type="Proteomes" id="UP000005666"/>
    </source>
</evidence>
<accession>G8BVA2</accession>
<evidence type="ECO:0008006" key="4">
    <source>
        <dbReference type="Google" id="ProtNLM"/>
    </source>
</evidence>
<feature type="region of interest" description="Disordered" evidence="1">
    <location>
        <begin position="292"/>
        <end position="320"/>
    </location>
</feature>
<dbReference type="OrthoDB" id="5865767at2759"/>
<dbReference type="EMBL" id="HE612861">
    <property type="protein sequence ID" value="CCE63684.1"/>
    <property type="molecule type" value="Genomic_DNA"/>
</dbReference>
<protein>
    <recommendedName>
        <fullName evidence="4">PH domain-containing protein</fullName>
    </recommendedName>
</protein>